<dbReference type="InterPro" id="IPR011109">
    <property type="entry name" value="DNA_bind_recombinase_dom"/>
</dbReference>
<dbReference type="PANTHER" id="PTHR30461:SF2">
    <property type="entry name" value="SERINE RECOMBINASE PINE-RELATED"/>
    <property type="match status" value="1"/>
</dbReference>
<dbReference type="GO" id="GO:0003677">
    <property type="term" value="F:DNA binding"/>
    <property type="evidence" value="ECO:0007669"/>
    <property type="project" value="UniProtKB-KW"/>
</dbReference>
<feature type="domain" description="Recombinase zinc beta ribbon" evidence="4">
    <location>
        <begin position="78"/>
        <end position="137"/>
    </location>
</feature>
<dbReference type="InterPro" id="IPR025827">
    <property type="entry name" value="Zn_ribbon_recom_dom"/>
</dbReference>
<evidence type="ECO:0000256" key="2">
    <source>
        <dbReference type="ARBA" id="ARBA00023172"/>
    </source>
</evidence>
<dbReference type="InterPro" id="IPR050639">
    <property type="entry name" value="SSR_resolvase"/>
</dbReference>
<evidence type="ECO:0000259" key="3">
    <source>
        <dbReference type="Pfam" id="PF07508"/>
    </source>
</evidence>
<proteinExistence type="predicted"/>
<dbReference type="EMBL" id="BK015403">
    <property type="protein sequence ID" value="DAE05094.1"/>
    <property type="molecule type" value="Genomic_DNA"/>
</dbReference>
<dbReference type="GO" id="GO:0000150">
    <property type="term" value="F:DNA strand exchange activity"/>
    <property type="evidence" value="ECO:0007669"/>
    <property type="project" value="InterPro"/>
</dbReference>
<evidence type="ECO:0000256" key="1">
    <source>
        <dbReference type="ARBA" id="ARBA00023125"/>
    </source>
</evidence>
<dbReference type="PANTHER" id="PTHR30461">
    <property type="entry name" value="DNA-INVERTASE FROM LAMBDOID PROPHAGE"/>
    <property type="match status" value="1"/>
</dbReference>
<keyword evidence="2" id="KW-0233">DNA recombination</keyword>
<evidence type="ECO:0000259" key="4">
    <source>
        <dbReference type="Pfam" id="PF13408"/>
    </source>
</evidence>
<sequence>MISNETYVGDKRLQKKAPVDYLTKKPDPNRKVESKYLWDDHEAIVDRETWDKAQEILEERKELAKKGIRKTNREHHFLYGKVFCGECGAPFLRRTFNGSTPYKAWNCRNRQKGKGEVKCSNRFIREEQLLDQIQEELGWSDMDQERFKKKVSQVLVFADHIEVIKK</sequence>
<dbReference type="Gene3D" id="3.90.1750.20">
    <property type="entry name" value="Putative Large Serine Recombinase, Chain B, Domain 2"/>
    <property type="match status" value="1"/>
</dbReference>
<keyword evidence="1" id="KW-0238">DNA-binding</keyword>
<protein>
    <submittedName>
        <fullName evidence="5">Integrase</fullName>
    </submittedName>
</protein>
<evidence type="ECO:0000313" key="5">
    <source>
        <dbReference type="EMBL" id="DAE05094.1"/>
    </source>
</evidence>
<reference evidence="5" key="1">
    <citation type="journal article" date="2021" name="Proc. Natl. Acad. Sci. U.S.A.">
        <title>A Catalog of Tens of Thousands of Viruses from Human Metagenomes Reveals Hidden Associations with Chronic Diseases.</title>
        <authorList>
            <person name="Tisza M.J."/>
            <person name="Buck C.B."/>
        </authorList>
    </citation>
    <scope>NUCLEOTIDE SEQUENCE</scope>
    <source>
        <strain evidence="5">CtvNP11</strain>
    </source>
</reference>
<dbReference type="Pfam" id="PF13408">
    <property type="entry name" value="Zn_ribbon_recom"/>
    <property type="match status" value="1"/>
</dbReference>
<name>A0A8S5PDD9_9CAUD</name>
<feature type="domain" description="Recombinase" evidence="3">
    <location>
        <begin position="1"/>
        <end position="60"/>
    </location>
</feature>
<dbReference type="InterPro" id="IPR038109">
    <property type="entry name" value="DNA_bind_recomb_sf"/>
</dbReference>
<accession>A0A8S5PDD9</accession>
<organism evidence="5">
    <name type="scientific">Siphoviridae sp. ctvNP11</name>
    <dbReference type="NCBI Taxonomy" id="2825721"/>
    <lineage>
        <taxon>Viruses</taxon>
        <taxon>Duplodnaviria</taxon>
        <taxon>Heunggongvirae</taxon>
        <taxon>Uroviricota</taxon>
        <taxon>Caudoviricetes</taxon>
    </lineage>
</organism>
<dbReference type="Pfam" id="PF07508">
    <property type="entry name" value="Recombinase"/>
    <property type="match status" value="1"/>
</dbReference>